<dbReference type="GO" id="GO:0006302">
    <property type="term" value="P:double-strand break repair"/>
    <property type="evidence" value="ECO:0007669"/>
    <property type="project" value="TreeGrafter"/>
</dbReference>
<evidence type="ECO:0000256" key="5">
    <source>
        <dbReference type="ARBA" id="ARBA00023172"/>
    </source>
</evidence>
<evidence type="ECO:0000256" key="3">
    <source>
        <dbReference type="ARBA" id="ARBA00021310"/>
    </source>
</evidence>
<evidence type="ECO:0000259" key="9">
    <source>
        <dbReference type="Pfam" id="PF11967"/>
    </source>
</evidence>
<keyword evidence="6 8" id="KW-0234">DNA repair</keyword>
<dbReference type="HAMAP" id="MF_00201">
    <property type="entry name" value="RecO"/>
    <property type="match status" value="1"/>
</dbReference>
<dbReference type="KEGG" id="scyp:JYB88_03995"/>
<dbReference type="EMBL" id="CP071504">
    <property type="protein sequence ID" value="QSX30826.1"/>
    <property type="molecule type" value="Genomic_DNA"/>
</dbReference>
<proteinExistence type="inferred from homology"/>
<dbReference type="PANTHER" id="PTHR33991">
    <property type="entry name" value="DNA REPAIR PROTEIN RECO"/>
    <property type="match status" value="1"/>
</dbReference>
<dbReference type="InterPro" id="IPR022572">
    <property type="entry name" value="DNA_rep/recomb_RecO_N"/>
</dbReference>
<dbReference type="Pfam" id="PF02565">
    <property type="entry name" value="RecO_C"/>
    <property type="match status" value="1"/>
</dbReference>
<gene>
    <name evidence="8 10" type="primary">recO</name>
    <name evidence="10" type="ORF">JYB88_03995</name>
</gene>
<evidence type="ECO:0000256" key="4">
    <source>
        <dbReference type="ARBA" id="ARBA00022763"/>
    </source>
</evidence>
<dbReference type="GO" id="GO:0043590">
    <property type="term" value="C:bacterial nucleoid"/>
    <property type="evidence" value="ECO:0007669"/>
    <property type="project" value="TreeGrafter"/>
</dbReference>
<dbReference type="InterPro" id="IPR003717">
    <property type="entry name" value="RecO"/>
</dbReference>
<name>A0A975ALJ1_9GAMM</name>
<organism evidence="10 11">
    <name type="scientific">Shewanella cyperi</name>
    <dbReference type="NCBI Taxonomy" id="2814292"/>
    <lineage>
        <taxon>Bacteria</taxon>
        <taxon>Pseudomonadati</taxon>
        <taxon>Pseudomonadota</taxon>
        <taxon>Gammaproteobacteria</taxon>
        <taxon>Alteromonadales</taxon>
        <taxon>Shewanellaceae</taxon>
        <taxon>Shewanella</taxon>
    </lineage>
</organism>
<dbReference type="GO" id="GO:0006310">
    <property type="term" value="P:DNA recombination"/>
    <property type="evidence" value="ECO:0007669"/>
    <property type="project" value="UniProtKB-UniRule"/>
</dbReference>
<reference evidence="10 11" key="1">
    <citation type="submission" date="2021-03" db="EMBL/GenBank/DDBJ databases">
        <title>Novel species identification of genus Shewanella.</title>
        <authorList>
            <person name="Liu G."/>
            <person name="Zhang Q."/>
        </authorList>
    </citation>
    <scope>NUCLEOTIDE SEQUENCE [LARGE SCALE GENOMIC DNA]</scope>
    <source>
        <strain evidence="10 11">FJAT-53726</strain>
    </source>
</reference>
<dbReference type="InterPro" id="IPR012340">
    <property type="entry name" value="NA-bd_OB-fold"/>
</dbReference>
<dbReference type="PANTHER" id="PTHR33991:SF1">
    <property type="entry name" value="DNA REPAIR PROTEIN RECO"/>
    <property type="match status" value="1"/>
</dbReference>
<protein>
    <recommendedName>
        <fullName evidence="3 8">DNA repair protein RecO</fullName>
    </recommendedName>
    <alternativeName>
        <fullName evidence="7 8">Recombination protein O</fullName>
    </alternativeName>
</protein>
<dbReference type="AlphaFoldDB" id="A0A975ALJ1"/>
<dbReference type="Proteomes" id="UP000663281">
    <property type="component" value="Chromosome"/>
</dbReference>
<evidence type="ECO:0000313" key="10">
    <source>
        <dbReference type="EMBL" id="QSX30826.1"/>
    </source>
</evidence>
<evidence type="ECO:0000256" key="1">
    <source>
        <dbReference type="ARBA" id="ARBA00003065"/>
    </source>
</evidence>
<evidence type="ECO:0000256" key="7">
    <source>
        <dbReference type="ARBA" id="ARBA00033409"/>
    </source>
</evidence>
<dbReference type="Pfam" id="PF11967">
    <property type="entry name" value="RecO_N"/>
    <property type="match status" value="1"/>
</dbReference>
<evidence type="ECO:0000256" key="2">
    <source>
        <dbReference type="ARBA" id="ARBA00007452"/>
    </source>
</evidence>
<dbReference type="NCBIfam" id="TIGR00613">
    <property type="entry name" value="reco"/>
    <property type="match status" value="1"/>
</dbReference>
<comment type="function">
    <text evidence="1 8">Involved in DNA repair and RecF pathway recombination.</text>
</comment>
<dbReference type="RefSeq" id="WP_207325572.1">
    <property type="nucleotide sequence ID" value="NZ_CP071504.1"/>
</dbReference>
<dbReference type="Gene3D" id="1.20.1440.120">
    <property type="entry name" value="Recombination protein O, C-terminal domain"/>
    <property type="match status" value="1"/>
</dbReference>
<dbReference type="SUPFAM" id="SSF50249">
    <property type="entry name" value="Nucleic acid-binding proteins"/>
    <property type="match status" value="1"/>
</dbReference>
<accession>A0A975ALJ1</accession>
<comment type="similarity">
    <text evidence="2 8">Belongs to the RecO family.</text>
</comment>
<dbReference type="InterPro" id="IPR042242">
    <property type="entry name" value="RecO_C"/>
</dbReference>
<keyword evidence="5 8" id="KW-0233">DNA recombination</keyword>
<sequence>MERGYLLHLRPYRESSAIVQLLVDGQGRVDAVARLGSGKRTVKALLQPFQPLLFSLAGRGELKNLQQPEAYAPAVPLGGDALYAGMYLNELLIRCLSHGHAGEGLFLAYHQTLMRLALGMDQACLRYFELALLSELGTCPPLAEDALGNVVQADSHYSWRPQLGLAPDSRGDIAGHTLLALSNRELQSEQLREAKLLLRQLLAPFVGDKPLASRELFRRRQGGNQPA</sequence>
<keyword evidence="4 8" id="KW-0227">DNA damage</keyword>
<evidence type="ECO:0000313" key="11">
    <source>
        <dbReference type="Proteomes" id="UP000663281"/>
    </source>
</evidence>
<feature type="domain" description="DNA replication/recombination mediator RecO N-terminal" evidence="9">
    <location>
        <begin position="3"/>
        <end position="70"/>
    </location>
</feature>
<evidence type="ECO:0000256" key="8">
    <source>
        <dbReference type="HAMAP-Rule" id="MF_00201"/>
    </source>
</evidence>
<keyword evidence="11" id="KW-1185">Reference proteome</keyword>
<evidence type="ECO:0000256" key="6">
    <source>
        <dbReference type="ARBA" id="ARBA00023204"/>
    </source>
</evidence>
<dbReference type="Gene3D" id="2.40.50.140">
    <property type="entry name" value="Nucleic acid-binding proteins"/>
    <property type="match status" value="1"/>
</dbReference>